<protein>
    <submittedName>
        <fullName evidence="2">Uncharacterized protein</fullName>
    </submittedName>
</protein>
<name>A0A067QDW8_9AGAM</name>
<feature type="compositionally biased region" description="Polar residues" evidence="1">
    <location>
        <begin position="691"/>
        <end position="713"/>
    </location>
</feature>
<proteinExistence type="predicted"/>
<gene>
    <name evidence="2" type="ORF">JAAARDRAFT_187689</name>
</gene>
<feature type="compositionally biased region" description="Low complexity" evidence="1">
    <location>
        <begin position="339"/>
        <end position="351"/>
    </location>
</feature>
<organism evidence="2 3">
    <name type="scientific">Jaapia argillacea MUCL 33604</name>
    <dbReference type="NCBI Taxonomy" id="933084"/>
    <lineage>
        <taxon>Eukaryota</taxon>
        <taxon>Fungi</taxon>
        <taxon>Dikarya</taxon>
        <taxon>Basidiomycota</taxon>
        <taxon>Agaricomycotina</taxon>
        <taxon>Agaricomycetes</taxon>
        <taxon>Agaricomycetidae</taxon>
        <taxon>Jaapiales</taxon>
        <taxon>Jaapiaceae</taxon>
        <taxon>Jaapia</taxon>
    </lineage>
</organism>
<keyword evidence="3" id="KW-1185">Reference proteome</keyword>
<feature type="compositionally biased region" description="Low complexity" evidence="1">
    <location>
        <begin position="236"/>
        <end position="252"/>
    </location>
</feature>
<feature type="region of interest" description="Disordered" evidence="1">
    <location>
        <begin position="895"/>
        <end position="970"/>
    </location>
</feature>
<sequence length="1047" mass="111996">MAESIQLSVLDPSSSESLALSSPTPSTVDHSQDHWQDHQRRASINVLESARIRLSKDFYSLVRSNTKSRRNSSSLTAQVQGLDDSEEGSFVLAGYASAAGPTPLGDLPAHLPALDMFPSAEKENLVLSSQEQPDSSQDGMFLTFIHRSRSPSRPKFDTMMSAIGGEPNRRSRSVDSLPLDHSPLSSSNIRNRYHDRHPSLDDEHHHLHHGRSTSPSSPTPTLTPTQQHFHRDASKPLTRSPSRPLVLSSSPTQTNATNNTIMTPPNVYDTLGRSSHKKKNIPNPILPPSASASAPTSRIRRDADEPKQKSPGPFSRLHNLFGLSSNSRKTSLGRDASQSNSRSRPSTPRRPLLQASPSRPQSPHSEHITSAPASPKGNKESRRGRVGWRFFSGSRSASRSASASASTPASATTSATTHETSTTGSAARHIRGGGKFSIDLVSSRPTTPPPPSLPPPTPHHHSRSSEKGKEKARDFGEDVDVDATPKAKPRHKSSDTPRLHAHQKSLDQNPLAILHPVPIRTRLNPNSNGDTYVVGVGRGRNDIPVQVLNSGRTQSGEVPPGEEERDSIGTEMLGRCSPLFRRFQSKSRERGQQVVPKGKEKEKGKGQDIGKDTGNDVGRDAGKEIGRIGRDVGKDIGRDAGKDIGRDAGKDIGKDIGKGKEKVRDNGKAIVKGRVSEPTTRKAVAIIPNAGPSTSSRITVLGGSSTGAVSTVPTAPKRRRGSSGAAPNPSVPSTRIPPVSTISLSSTANPNPNRADLQAKRAKHGSFDFERPNSGGSSVVGTGSAKGKERAKEKPRPIPLGRSQSDKMVPLAAVAEKEGRHIQFQSDCLPTSSTTTHGTAPSPNSQTSVLNGSADTHGRGSWSRAHNHLTHPSTQQVFVRSSPRHRHLPHLGAFEFERPGHPHKPLPPVPSDPRTTTGGANGITRSHSHHHYSPIPSPTTPTSFATIASNVTGGTSGATGGLGRDKGKGKSLDLGLGLAWAPTKVREEAVLNFVRPPGAVGPGRSNSRMGRREGGEREEVLRDMGAFIGEAGIEKIERSTTSIRFPN</sequence>
<accession>A0A067QDW8</accession>
<feature type="compositionally biased region" description="Pro residues" evidence="1">
    <location>
        <begin position="446"/>
        <end position="457"/>
    </location>
</feature>
<dbReference type="STRING" id="933084.A0A067QDW8"/>
<dbReference type="InParanoid" id="A0A067QDW8"/>
<evidence type="ECO:0000313" key="2">
    <source>
        <dbReference type="EMBL" id="KDQ64350.1"/>
    </source>
</evidence>
<feature type="compositionally biased region" description="Polar residues" evidence="1">
    <location>
        <begin position="253"/>
        <end position="263"/>
    </location>
</feature>
<feature type="compositionally biased region" description="Low complexity" evidence="1">
    <location>
        <begin position="774"/>
        <end position="783"/>
    </location>
</feature>
<dbReference type="HOGENOM" id="CLU_291519_0_0_1"/>
<reference evidence="3" key="1">
    <citation type="journal article" date="2014" name="Proc. Natl. Acad. Sci. U.S.A.">
        <title>Extensive sampling of basidiomycete genomes demonstrates inadequacy of the white-rot/brown-rot paradigm for wood decay fungi.</title>
        <authorList>
            <person name="Riley R."/>
            <person name="Salamov A.A."/>
            <person name="Brown D.W."/>
            <person name="Nagy L.G."/>
            <person name="Floudas D."/>
            <person name="Held B.W."/>
            <person name="Levasseur A."/>
            <person name="Lombard V."/>
            <person name="Morin E."/>
            <person name="Otillar R."/>
            <person name="Lindquist E.A."/>
            <person name="Sun H."/>
            <person name="LaButti K.M."/>
            <person name="Schmutz J."/>
            <person name="Jabbour D."/>
            <person name="Luo H."/>
            <person name="Baker S.E."/>
            <person name="Pisabarro A.G."/>
            <person name="Walton J.D."/>
            <person name="Blanchette R.A."/>
            <person name="Henrissat B."/>
            <person name="Martin F."/>
            <person name="Cullen D."/>
            <person name="Hibbett D.S."/>
            <person name="Grigoriev I.V."/>
        </authorList>
    </citation>
    <scope>NUCLEOTIDE SEQUENCE [LARGE SCALE GENOMIC DNA]</scope>
    <source>
        <strain evidence="3">MUCL 33604</strain>
    </source>
</reference>
<dbReference type="AlphaFoldDB" id="A0A067QDW8"/>
<feature type="compositionally biased region" description="Basic and acidic residues" evidence="1">
    <location>
        <begin position="786"/>
        <end position="796"/>
    </location>
</feature>
<feature type="compositionally biased region" description="Low complexity" evidence="1">
    <location>
        <begin position="212"/>
        <end position="225"/>
    </location>
</feature>
<feature type="region of interest" description="Disordered" evidence="1">
    <location>
        <begin position="146"/>
        <end position="512"/>
    </location>
</feature>
<feature type="compositionally biased region" description="Polar residues" evidence="1">
    <location>
        <begin position="823"/>
        <end position="854"/>
    </location>
</feature>
<feature type="compositionally biased region" description="Basic and acidic residues" evidence="1">
    <location>
        <begin position="463"/>
        <end position="476"/>
    </location>
</feature>
<dbReference type="OrthoDB" id="3260940at2759"/>
<feature type="region of interest" description="Disordered" evidence="1">
    <location>
        <begin position="550"/>
        <end position="808"/>
    </location>
</feature>
<feature type="compositionally biased region" description="Polar residues" evidence="1">
    <location>
        <begin position="740"/>
        <end position="752"/>
    </location>
</feature>
<feature type="region of interest" description="Disordered" evidence="1">
    <location>
        <begin position="822"/>
        <end position="878"/>
    </location>
</feature>
<evidence type="ECO:0000313" key="3">
    <source>
        <dbReference type="Proteomes" id="UP000027265"/>
    </source>
</evidence>
<feature type="compositionally biased region" description="Low complexity" evidence="1">
    <location>
        <begin position="940"/>
        <end position="953"/>
    </location>
</feature>
<feature type="compositionally biased region" description="Low complexity" evidence="1">
    <location>
        <begin position="10"/>
        <end position="26"/>
    </location>
</feature>
<feature type="compositionally biased region" description="Basic and acidic residues" evidence="1">
    <location>
        <begin position="299"/>
        <end position="308"/>
    </location>
</feature>
<feature type="compositionally biased region" description="Low complexity" evidence="1">
    <location>
        <begin position="174"/>
        <end position="187"/>
    </location>
</feature>
<feature type="region of interest" description="Disordered" evidence="1">
    <location>
        <begin position="1"/>
        <end position="37"/>
    </location>
</feature>
<feature type="compositionally biased region" description="Basic and acidic residues" evidence="1">
    <location>
        <begin position="196"/>
        <end position="205"/>
    </location>
</feature>
<evidence type="ECO:0000256" key="1">
    <source>
        <dbReference type="SAM" id="MobiDB-lite"/>
    </source>
</evidence>
<feature type="compositionally biased region" description="Low complexity" evidence="1">
    <location>
        <begin position="392"/>
        <end position="427"/>
    </location>
</feature>
<dbReference type="Proteomes" id="UP000027265">
    <property type="component" value="Unassembled WGS sequence"/>
</dbReference>
<dbReference type="EMBL" id="KL197709">
    <property type="protein sequence ID" value="KDQ64350.1"/>
    <property type="molecule type" value="Genomic_DNA"/>
</dbReference>
<feature type="compositionally biased region" description="Basic and acidic residues" evidence="1">
    <location>
        <begin position="586"/>
        <end position="667"/>
    </location>
</feature>